<dbReference type="Proteomes" id="UP000220246">
    <property type="component" value="Unassembled WGS sequence"/>
</dbReference>
<feature type="compositionally biased region" description="Low complexity" evidence="1">
    <location>
        <begin position="2626"/>
        <end position="2659"/>
    </location>
</feature>
<keyword evidence="4" id="KW-1185">Reference proteome</keyword>
<feature type="domain" description="Filamentous haemagglutinin FhaB/tRNA nuclease CdiA-like TPS" evidence="2">
    <location>
        <begin position="67"/>
        <end position="188"/>
    </location>
</feature>
<dbReference type="InterPro" id="IPR012334">
    <property type="entry name" value="Pectin_lyas_fold"/>
</dbReference>
<feature type="compositionally biased region" description="Low complexity" evidence="1">
    <location>
        <begin position="3408"/>
        <end position="3426"/>
    </location>
</feature>
<dbReference type="EMBL" id="PDEA01000001">
    <property type="protein sequence ID" value="PEH89139.1"/>
    <property type="molecule type" value="Genomic_DNA"/>
</dbReference>
<feature type="compositionally biased region" description="Basic and acidic residues" evidence="1">
    <location>
        <begin position="3853"/>
        <end position="3871"/>
    </location>
</feature>
<organism evidence="3 4">
    <name type="scientific">Comamonas terrigena</name>
    <dbReference type="NCBI Taxonomy" id="32013"/>
    <lineage>
        <taxon>Bacteria</taxon>
        <taxon>Pseudomonadati</taxon>
        <taxon>Pseudomonadota</taxon>
        <taxon>Betaproteobacteria</taxon>
        <taxon>Burkholderiales</taxon>
        <taxon>Comamonadaceae</taxon>
        <taxon>Comamonas</taxon>
    </lineage>
</organism>
<accession>A0A2A7UUU9</accession>
<dbReference type="STRING" id="1219032.GCA_001515545_01396"/>
<evidence type="ECO:0000313" key="3">
    <source>
        <dbReference type="EMBL" id="PEH89139.1"/>
    </source>
</evidence>
<dbReference type="RefSeq" id="WP_098066121.1">
    <property type="nucleotide sequence ID" value="NZ_PDEA01000001.1"/>
</dbReference>
<sequence>MNNKAYRVIWSEELCTYVAVPEFARACGKRSSSVVLAAASSLAVFFMQSAAAQVSVSSGNTQAYSGLNGVTVVDIATANANGLSHNKYNQFNVDAKGLVLNNNALTSPIQSNLAGQVERNMNLNAAAKVILNEVVMQNRSTLQGYMEVAGTRADVIVANPWGITCSGCGFINTDRAMLTTGTPNIAQDGSISSFRTNQGDILINGRGLNGNSVNILDIVARSVVLDGQVNANDLKLVVGNNEFSYATRVANAVTASGAPTVAYAIDSTILGGAYANKIDIIATEQGVGVRMLGDVAATGSDFTLTAAGKIELQSNISAARNAAITSTASGTDAIHSQGASLSAGQNLSLSATAGQVHLSEGALHAGQDLQISAKALADTASAEAKRFASRNQTWQIEDHADINGGQIGAGARLDVTVGSLAVGDKGTSLYSGSDAAAADRSLQLTATQGDLQLGSASLVSPGALSVEATAGEITVGAAGRIHATAQLDLGAGTAIRNQGQILGATQIHVRATDAETLLDNSGTLQASGDLVLGNAGQIVDLNNSGTLLTGASLQIEGGHLSNTGRVQATDATTIRAVSLDNNAPSAAWLLSTESGQAGSIHLSEGLNNQGALQSAGGLSVVADGAIHNSGNLSVADDAAYALTLTGNSLHNSGNIVGSGTTTLTGTATSGAAITNSGQIHTTGEQLSLVTGGGAIENTGSGKILADQALTLSNAAANAELTNAGLIQSLGAMALGQAGHTFNLHNSGADSTVLSNSTLAISGGSITNSGTLQAKNGSTITAASLVNNAGSALTTSTAAGADGSITLDGDFTNAGTVQSAGGLNVSAADHTITNSGTLLSAGAADSLQLTGAQLNNSGAIKSANTATLTATQASGNSIDNSGTLYSVGALTLNTGASLNNAASGKILSDSAISLATAAASANLSNAGRIQSGGAMVLGAADHRFNLNNSNASSVILAGSTLTSHGGSLTNLGTVQATTGATVTATSFTNSGSDAAFIASTVDGGNGTLTLSGAFDNEGTLQSAGGLTVAASGQTLDNSGVIYASGTSGSLSLSGSQLSNTSTGIIQGNGSVAIDTTLASGNGLDNAGTVYSKGALNVTAADDIANSGQLLADGNLTLATGSALADLANSGRIQSGAAMVLGAADHRFNLNNSNANSVILAGSTLTSHGGSLTNLGTVQATTGATVTATSFTNSGSDAAFIASTVDGGNGTLTLSGAFDNEGTLQSAGGLTVAASGQTLDNSGVIYASGTSGSLSLSGSQLSNTSTGIIQGNGSVAIDTTLASGNGLDNAGTVYSKGALNVTAADDIANSGQLLADGNLTLATGSALADLANSGRIQSGAAMVLGAADHRFNLNNSNANSVILAGSTLTSHGGSLTNLGTVQATTGATVTATSFTNSGANSAFIASTVDGGNGTLTLSGAFDNEGTLQSAGGLTVAASGQTLDNSGVIYASGTSGSLSLSGSQLSNTSTGIIQGNGSVAIDTTLASGNGLDNAGTVYSKGALNVTAADDIANSGQLLADGNLTLATGSALADLANSGRIQSGAAMVLGAADHRFNLNNSNANSVILAGSTLTSHGGSLTNLGTVQATTGATVTATSFTNSGSDAAFIASTVDGGNGTLTLSGAFDNEGTLQSAGGLTVAASGQTLDNSGVIYASGTSGSLSLSGSQLSNTSTGIIQGNGSVAIDTTLASGNGLDNAGTVYSKGALNVTAADDIANSGQLLADGNLTLATGSALADLANSGRIQSGAAMVLGAADHRFNLNNSNANSVILAGSTLTSHGGSLTNLGTVQATTGATVTATSFTNSGSDAAFIASTVDGGNGTLTLSGAFDNEGTLQSAGGLTVAASGQTLDNSGVIYASGTSGSLSLSGSQLSNTSTGIIQGNGSVAIDTTLASGNGLDNAGTVYSKGALNVTAADDIANSGQLLADGNLTLATGSALADLANSGRIQSGAAMVLGAADHRFNLNNSNANSVILAGSTLTSHGGSLTNLGTVQATTGATVTATSFTNSGANSAFIVSTVDGGDGTLTLGGNLDNSGKLQSAGGLTVNAGSNGITNRSGALISATGGSDTLSLTASTISNSGTIQGGGATSLSGTSTSATGLTNASGATLYSVGTLNIQSGRDIDNAGSIIGSGTVQLKTSSTVSGTGTVSNSGTLQSGGNMSLMRDTSGAMDMTLANAATGVIRAGGWMYYYGNSINNQGAMQAATGMNLESTGTLVNGSASNSSALILAATGTAQSGYQQIKATSLDNYGAIHSNDNVTLLSTGSGGITNRNTGGLSSLQTLSLDTSGADNINNHGALYGGAGLKLTAAARTIYNREGATIDSNGTLTTSSANFYNFATVRVADAGITTSTYFYNGPENMPTKYVDTGNVIAKSGISSYYNWQESNCIYCNEQWLNQQFITYREVQSGSLPTVTPQILASGTLTVNYGAQGVNRVGILSGNVVNLSGTNFANEAFYLDQVVYVRRQSHYETDCVTCDKKHYYASASTEADWARMDPSSPSYDPGYYRNFHNPDLRSDEQAMDASLTKESSRSLYQTVASAYVYATTLNVTGGSVTNSGSPRSVTTTSSSQSGSSAANGGLANGASGSSAATHNGTSGASGSSATTHNGTSGSNGSSAATAGGTSGAAGVGSASSSTSGTSGTSATNTNGTAGANAASSDSAGPVSGTTTKTVVAADVLSKTPSIALGGVTINFPTNPNGYFVPTKNPESAYLIETNPRFSVGTASVGSDYLEKRLGYNPDVNIKRLGDANYEAELIRQQLINETGRNLLAGNSNEAAQIQSFMDHAATQATALGLEYGKPLTASQVAGLTSDIVWMEVIDVGGINVLAPRVYLSAASKAMITGGAVMAADNTTMNVSSLTNTGGTISGSNSLSITSQGDITNTSGTLSGGNVSLTSTGGDIINRTLVEVHGDSAAMATTIGKTGVISATGNLGVTAVSGNISVQGAGVSAGGNATLKAGQAITFDTIVEKASSTTAGSSSSGFLESASNTTTTATTRNIGSTVTVGGTLGLSSGKDTTIAGSTVSAGALAVDAGGDFNVLARQDTSTTHSVSTASGVGVGGGVYGMETKTTDSFKSTSAGSAIDVTGNATITSAGTTTLQGSALNVGGDANITSKQGIQVVDAVNIDRTKTVTETTTFLKLTDSSDTKTETEAKAGAAQQKAKASASAGAEASNESSLRLMEASTTTETKSETTSAGSSLNVGGNLTAKTDGTLTIQGSKVSAGGDVALEAKSIDVLAGRNEKVETSDTTRTSIGFYSESNASAEAEAQASAKARGLAANAGASAEASAGASSTLTVGAKHEQESSSERTVTNTSSTIQSGGNMSITAKGDATFVGATVESGGNLDVSAKSITNKAAQDTQEKTTSSSSHLAGVYIGTAAEANVAAEANLSASTGVVVGGGAGDKDKSDSKGSTSTAAGSKATASTAKTGSDDKTAAAKDSGGLLDETGLKADASASASASAEVTAGVRYQYKQESETEGSVTQVTNSFTAKGSITRTATDTITDQGTQMEAGKNINQTARVINDEAVSDSTYSSKDAQSHDARIGAYAGASASASASVEGKASVTGKVESEKPEVEAGASAGLGVKASYTGSISSESESSTTAVTSRYKAGGDISSTSQEKTTLSGTAIEAGGNVSLGAGSLDYNAAKDTKTSSKNEHDIAGQATVRVIGTAGADVGLSYDGSIESESATTARAGSIKSGGDTRITTKGDANFTGTDIASGGKTAVNAGGDVNFNAAQSTTDSASHEIGVSVNVSSSKKSDSIGAEANYDMSIGSSNTAKGSSITSGGGVEISSGKSVTLEGTGIESKGDVSISARDKVDLKAAVSSETNVGLGIGVAVEAKTKKEGAAPSSADSKSDNKTGTDSTKKAEPAKQEQTTKAAEAGKTAEDGAEEDKNKKKAETGVGVDFYSGTESTSTSISSTGKINIKAGTVVNQEAKLEGAEGTSVAGKQVQKSAVNGSISLGVNAGVSTGD</sequence>
<evidence type="ECO:0000259" key="2">
    <source>
        <dbReference type="SMART" id="SM00912"/>
    </source>
</evidence>
<dbReference type="Pfam" id="PF13332">
    <property type="entry name" value="Fil_haemagg_2"/>
    <property type="match status" value="6"/>
</dbReference>
<feature type="compositionally biased region" description="Polar residues" evidence="1">
    <location>
        <begin position="3305"/>
        <end position="3322"/>
    </location>
</feature>
<proteinExistence type="predicted"/>
<feature type="region of interest" description="Disordered" evidence="1">
    <location>
        <begin position="2547"/>
        <end position="2663"/>
    </location>
</feature>
<dbReference type="SMART" id="SM00710">
    <property type="entry name" value="PbH1"/>
    <property type="match status" value="9"/>
</dbReference>
<feature type="compositionally biased region" description="Low complexity" evidence="1">
    <location>
        <begin position="3908"/>
        <end position="3919"/>
    </location>
</feature>
<feature type="compositionally biased region" description="Polar residues" evidence="1">
    <location>
        <begin position="3771"/>
        <end position="3783"/>
    </location>
</feature>
<gene>
    <name evidence="3" type="ORF">CRM82_11515</name>
</gene>
<feature type="region of interest" description="Disordered" evidence="1">
    <location>
        <begin position="3833"/>
        <end position="3919"/>
    </location>
</feature>
<reference evidence="4" key="1">
    <citation type="submission" date="2017-09" db="EMBL/GenBank/DDBJ databases">
        <title>FDA dAtabase for Regulatory Grade micrObial Sequences (FDA-ARGOS): Supporting development and validation of Infectious Disease Dx tests.</title>
        <authorList>
            <person name="Minogue T."/>
            <person name="Wolcott M."/>
            <person name="Wasieloski L."/>
            <person name="Aguilar W."/>
            <person name="Moore D."/>
            <person name="Tallon L."/>
            <person name="Sadzewicz L."/>
            <person name="Ott S."/>
            <person name="Zhao X."/>
            <person name="Nagaraj S."/>
            <person name="Vavikolanu K."/>
            <person name="Aluvathingal J."/>
            <person name="Nadendla S."/>
            <person name="Sichtig H."/>
        </authorList>
    </citation>
    <scope>NUCLEOTIDE SEQUENCE [LARGE SCALE GENOMIC DNA]</scope>
    <source>
        <strain evidence="4">FDAARGOS_394</strain>
    </source>
</reference>
<feature type="region of interest" description="Disordered" evidence="1">
    <location>
        <begin position="3285"/>
        <end position="3322"/>
    </location>
</feature>
<dbReference type="SMART" id="SM00912">
    <property type="entry name" value="Haemagg_act"/>
    <property type="match status" value="1"/>
</dbReference>
<dbReference type="InterPro" id="IPR024973">
    <property type="entry name" value="ESPR"/>
</dbReference>
<protein>
    <recommendedName>
        <fullName evidence="2">Filamentous haemagglutinin FhaB/tRNA nuclease CdiA-like TPS domain-containing protein</fullName>
    </recommendedName>
</protein>
<name>A0A2A7UUU9_COMTR</name>
<dbReference type="Gene3D" id="2.160.20.10">
    <property type="entry name" value="Single-stranded right-handed beta-helix, Pectin lyase-like"/>
    <property type="match status" value="1"/>
</dbReference>
<dbReference type="OrthoDB" id="5666689at2"/>
<feature type="compositionally biased region" description="Low complexity" evidence="1">
    <location>
        <begin position="2554"/>
        <end position="2618"/>
    </location>
</feature>
<dbReference type="InterPro" id="IPR006626">
    <property type="entry name" value="PbH1"/>
</dbReference>
<feature type="region of interest" description="Disordered" evidence="1">
    <location>
        <begin position="3769"/>
        <end position="3811"/>
    </location>
</feature>
<dbReference type="InterPro" id="IPR025157">
    <property type="entry name" value="Hemagglutinin_rpt"/>
</dbReference>
<dbReference type="Pfam" id="PF05860">
    <property type="entry name" value="TPS"/>
    <property type="match status" value="1"/>
</dbReference>
<dbReference type="GO" id="GO:0003824">
    <property type="term" value="F:catalytic activity"/>
    <property type="evidence" value="ECO:0007669"/>
    <property type="project" value="UniProtKB-ARBA"/>
</dbReference>
<feature type="compositionally biased region" description="Low complexity" evidence="1">
    <location>
        <begin position="3151"/>
        <end position="3170"/>
    </location>
</feature>
<dbReference type="Pfam" id="PF13018">
    <property type="entry name" value="ESPR"/>
    <property type="match status" value="1"/>
</dbReference>
<dbReference type="InterPro" id="IPR008638">
    <property type="entry name" value="FhaB/CdiA-like_TPS"/>
</dbReference>
<evidence type="ECO:0000256" key="1">
    <source>
        <dbReference type="SAM" id="MobiDB-lite"/>
    </source>
</evidence>
<feature type="compositionally biased region" description="Basic and acidic residues" evidence="1">
    <location>
        <begin position="3883"/>
        <end position="3899"/>
    </location>
</feature>
<dbReference type="SUPFAM" id="SSF51126">
    <property type="entry name" value="Pectin lyase-like"/>
    <property type="match status" value="1"/>
</dbReference>
<feature type="compositionally biased region" description="Basic and acidic residues" evidence="1">
    <location>
        <begin position="3140"/>
        <end position="3150"/>
    </location>
</feature>
<dbReference type="NCBIfam" id="TIGR01901">
    <property type="entry name" value="adhes_NPXG"/>
    <property type="match status" value="1"/>
</dbReference>
<feature type="compositionally biased region" description="Low complexity" evidence="1">
    <location>
        <begin position="3179"/>
        <end position="3196"/>
    </location>
</feature>
<feature type="region of interest" description="Disordered" evidence="1">
    <location>
        <begin position="3140"/>
        <end position="3200"/>
    </location>
</feature>
<dbReference type="InterPro" id="IPR011050">
    <property type="entry name" value="Pectin_lyase_fold/virulence"/>
</dbReference>
<evidence type="ECO:0000313" key="4">
    <source>
        <dbReference type="Proteomes" id="UP000220246"/>
    </source>
</evidence>
<comment type="caution">
    <text evidence="3">The sequence shown here is derived from an EMBL/GenBank/DDBJ whole genome shotgun (WGS) entry which is preliminary data.</text>
</comment>
<feature type="region of interest" description="Disordered" evidence="1">
    <location>
        <begin position="3397"/>
        <end position="3437"/>
    </location>
</feature>